<proteinExistence type="inferred from homology"/>
<evidence type="ECO:0000256" key="5">
    <source>
        <dbReference type="ARBA" id="ARBA00038359"/>
    </source>
</evidence>
<feature type="domain" description="Rhodopsin" evidence="7">
    <location>
        <begin position="1"/>
        <end position="71"/>
    </location>
</feature>
<protein>
    <recommendedName>
        <fullName evidence="7">Rhodopsin domain-containing protein</fullName>
    </recommendedName>
</protein>
<dbReference type="AlphaFoldDB" id="A0AAV9NZP5"/>
<dbReference type="EMBL" id="JAVRRT010000021">
    <property type="protein sequence ID" value="KAK5164013.1"/>
    <property type="molecule type" value="Genomic_DNA"/>
</dbReference>
<reference evidence="8 9" key="1">
    <citation type="submission" date="2023-08" db="EMBL/GenBank/DDBJ databases">
        <title>Black Yeasts Isolated from many extreme environments.</title>
        <authorList>
            <person name="Coleine C."/>
            <person name="Stajich J.E."/>
            <person name="Selbmann L."/>
        </authorList>
    </citation>
    <scope>NUCLEOTIDE SEQUENCE [LARGE SCALE GENOMIC DNA]</scope>
    <source>
        <strain evidence="8 9">CCFEE 5935</strain>
    </source>
</reference>
<organism evidence="8 9">
    <name type="scientific">Saxophila tyrrhenica</name>
    <dbReference type="NCBI Taxonomy" id="1690608"/>
    <lineage>
        <taxon>Eukaryota</taxon>
        <taxon>Fungi</taxon>
        <taxon>Dikarya</taxon>
        <taxon>Ascomycota</taxon>
        <taxon>Pezizomycotina</taxon>
        <taxon>Dothideomycetes</taxon>
        <taxon>Dothideomycetidae</taxon>
        <taxon>Mycosphaerellales</taxon>
        <taxon>Extremaceae</taxon>
        <taxon>Saxophila</taxon>
    </lineage>
</organism>
<dbReference type="InterPro" id="IPR052337">
    <property type="entry name" value="SAT4-like"/>
</dbReference>
<evidence type="ECO:0000256" key="4">
    <source>
        <dbReference type="ARBA" id="ARBA00023136"/>
    </source>
</evidence>
<sequence length="171" mass="18561">MPKRQKYALMAVFALGGFTCLISILRLQSLVVVSRSDDISWENPLAAIWSSTELNVGIICSCLPTLKGCISRVFPRLFSSTNAGPSSGRDVQQRGDEGGFGGRKGITYIRTYDVQTGDGSSHQMPEHMAGWRPDVGPTRAGEHIRPGRHSPLTEEVDAIELTSSQSVSQLV</sequence>
<name>A0AAV9NZP5_9PEZI</name>
<dbReference type="PANTHER" id="PTHR33048:SF47">
    <property type="entry name" value="INTEGRAL MEMBRANE PROTEIN-RELATED"/>
    <property type="match status" value="1"/>
</dbReference>
<dbReference type="InterPro" id="IPR049326">
    <property type="entry name" value="Rhodopsin_dom_fungi"/>
</dbReference>
<dbReference type="RefSeq" id="XP_064654341.1">
    <property type="nucleotide sequence ID" value="XM_064807327.1"/>
</dbReference>
<dbReference type="GeneID" id="89931433"/>
<evidence type="ECO:0000313" key="9">
    <source>
        <dbReference type="Proteomes" id="UP001337655"/>
    </source>
</evidence>
<dbReference type="Proteomes" id="UP001337655">
    <property type="component" value="Unassembled WGS sequence"/>
</dbReference>
<keyword evidence="3 6" id="KW-1133">Transmembrane helix</keyword>
<evidence type="ECO:0000259" key="7">
    <source>
        <dbReference type="Pfam" id="PF20684"/>
    </source>
</evidence>
<keyword evidence="9" id="KW-1185">Reference proteome</keyword>
<dbReference type="Pfam" id="PF20684">
    <property type="entry name" value="Fung_rhodopsin"/>
    <property type="match status" value="1"/>
</dbReference>
<comment type="similarity">
    <text evidence="5">Belongs to the SAT4 family.</text>
</comment>
<keyword evidence="4 6" id="KW-0472">Membrane</keyword>
<keyword evidence="2 6" id="KW-0812">Transmembrane</keyword>
<evidence type="ECO:0000256" key="6">
    <source>
        <dbReference type="SAM" id="Phobius"/>
    </source>
</evidence>
<gene>
    <name evidence="8" type="ORF">LTR77_010104</name>
</gene>
<feature type="transmembrane region" description="Helical" evidence="6">
    <location>
        <begin position="7"/>
        <end position="27"/>
    </location>
</feature>
<evidence type="ECO:0000256" key="2">
    <source>
        <dbReference type="ARBA" id="ARBA00022692"/>
    </source>
</evidence>
<dbReference type="GO" id="GO:0016020">
    <property type="term" value="C:membrane"/>
    <property type="evidence" value="ECO:0007669"/>
    <property type="project" value="UniProtKB-SubCell"/>
</dbReference>
<comment type="subcellular location">
    <subcellularLocation>
        <location evidence="1">Membrane</location>
        <topology evidence="1">Multi-pass membrane protein</topology>
    </subcellularLocation>
</comment>
<comment type="caution">
    <text evidence="8">The sequence shown here is derived from an EMBL/GenBank/DDBJ whole genome shotgun (WGS) entry which is preliminary data.</text>
</comment>
<evidence type="ECO:0000256" key="1">
    <source>
        <dbReference type="ARBA" id="ARBA00004141"/>
    </source>
</evidence>
<evidence type="ECO:0000256" key="3">
    <source>
        <dbReference type="ARBA" id="ARBA00022989"/>
    </source>
</evidence>
<evidence type="ECO:0000313" key="8">
    <source>
        <dbReference type="EMBL" id="KAK5164013.1"/>
    </source>
</evidence>
<dbReference type="PANTHER" id="PTHR33048">
    <property type="entry name" value="PTH11-LIKE INTEGRAL MEMBRANE PROTEIN (AFU_ORTHOLOGUE AFUA_5G11245)"/>
    <property type="match status" value="1"/>
</dbReference>
<accession>A0AAV9NZP5</accession>